<dbReference type="EMBL" id="RBWV01000004">
    <property type="protein sequence ID" value="RKS80613.1"/>
    <property type="molecule type" value="Genomic_DNA"/>
</dbReference>
<comment type="subcellular location">
    <subcellularLocation>
        <location evidence="1">Secreted</location>
    </subcellularLocation>
</comment>
<keyword evidence="5" id="KW-1185">Reference proteome</keyword>
<dbReference type="PANTHER" id="PTHR11475:SF4">
    <property type="entry name" value="CHORION PEROXIDASE"/>
    <property type="match status" value="1"/>
</dbReference>
<dbReference type="InterPro" id="IPR037120">
    <property type="entry name" value="Haem_peroxidase_sf_animal"/>
</dbReference>
<dbReference type="AlphaFoldDB" id="A0A420XUT5"/>
<dbReference type="SUPFAM" id="SSF48113">
    <property type="entry name" value="Heme-dependent peroxidases"/>
    <property type="match status" value="1"/>
</dbReference>
<evidence type="ECO:0000256" key="2">
    <source>
        <dbReference type="ARBA" id="ARBA00022525"/>
    </source>
</evidence>
<gene>
    <name evidence="4" type="ORF">CLV35_0286</name>
</gene>
<comment type="caution">
    <text evidence="4">The sequence shown here is derived from an EMBL/GenBank/DDBJ whole genome shotgun (WGS) entry which is preliminary data.</text>
</comment>
<dbReference type="Proteomes" id="UP000281955">
    <property type="component" value="Unassembled WGS sequence"/>
</dbReference>
<accession>A0A420XUT5</accession>
<evidence type="ECO:0000256" key="3">
    <source>
        <dbReference type="ARBA" id="ARBA00023180"/>
    </source>
</evidence>
<keyword evidence="2" id="KW-0964">Secreted</keyword>
<keyword evidence="3" id="KW-0325">Glycoprotein</keyword>
<dbReference type="CDD" id="cd09819">
    <property type="entry name" value="An_peroxidase_bacterial_1"/>
    <property type="match status" value="1"/>
</dbReference>
<protein>
    <submittedName>
        <fullName evidence="4">Heme peroxidase</fullName>
    </submittedName>
</protein>
<dbReference type="InterPro" id="IPR010255">
    <property type="entry name" value="Haem_peroxidase_sf"/>
</dbReference>
<dbReference type="PROSITE" id="PS50292">
    <property type="entry name" value="PEROXIDASE_3"/>
    <property type="match status" value="1"/>
</dbReference>
<keyword evidence="4" id="KW-0560">Oxidoreductase</keyword>
<reference evidence="4 5" key="1">
    <citation type="submission" date="2018-10" db="EMBL/GenBank/DDBJ databases">
        <title>Genomic Encyclopedia of Archaeal and Bacterial Type Strains, Phase II (KMG-II): from individual species to whole genera.</title>
        <authorList>
            <person name="Goeker M."/>
        </authorList>
    </citation>
    <scope>NUCLEOTIDE SEQUENCE [LARGE SCALE GENOMIC DNA]</scope>
    <source>
        <strain evidence="4 5">RP-AC37</strain>
    </source>
</reference>
<evidence type="ECO:0000313" key="4">
    <source>
        <dbReference type="EMBL" id="RKS80613.1"/>
    </source>
</evidence>
<keyword evidence="4" id="KW-0575">Peroxidase</keyword>
<dbReference type="GO" id="GO:0005576">
    <property type="term" value="C:extracellular region"/>
    <property type="evidence" value="ECO:0007669"/>
    <property type="project" value="UniProtKB-SubCell"/>
</dbReference>
<dbReference type="GO" id="GO:0004601">
    <property type="term" value="F:peroxidase activity"/>
    <property type="evidence" value="ECO:0007669"/>
    <property type="project" value="UniProtKB-KW"/>
</dbReference>
<dbReference type="Gene3D" id="1.10.640.10">
    <property type="entry name" value="Haem peroxidase domain superfamily, animal type"/>
    <property type="match status" value="1"/>
</dbReference>
<organism evidence="4 5">
    <name type="scientific">Motilibacter peucedani</name>
    <dbReference type="NCBI Taxonomy" id="598650"/>
    <lineage>
        <taxon>Bacteria</taxon>
        <taxon>Bacillati</taxon>
        <taxon>Actinomycetota</taxon>
        <taxon>Actinomycetes</taxon>
        <taxon>Motilibacterales</taxon>
        <taxon>Motilibacteraceae</taxon>
        <taxon>Motilibacter</taxon>
    </lineage>
</organism>
<name>A0A420XUT5_9ACTN</name>
<dbReference type="OrthoDB" id="105077at2"/>
<evidence type="ECO:0000313" key="5">
    <source>
        <dbReference type="Proteomes" id="UP000281955"/>
    </source>
</evidence>
<sequence length="496" mass="53859">MAHGFADVTSTPRSTFYDRGRFGRLFPTLPAFSADTPAMRAALAELGAPGGPMDAGDDLSDPVALITDPALSLHNRNNPTSTAGFTFVGQFLDHDMTFDPTSSLSRVQDPESIRNFRIPALDLDSVYGGGPDSSPHLYDHSVDGGRSTLLVEDVPGSAAVSVDGSARHDVPRNAQSVALLGDPRNDENLIVSQLHLALLRFHNAVLADVRADLGSAFTVDEVFAEAQRVVRWHYQWMVVHEFLPHTVGQDTVDAVLRDGRSSFTWRHDPFIPVEFSVAAYRFGHSQVRPSYRANFGTSATDPAQQFFGLIFDPSATDLADPADLRGGRRAPRRFIDWQTFFDFGDGRVRPNKAIDTTLSSPLFHLMGMPPTTATSLATRNLLRSLMMQVPSGQSVARAMSLPLLAAADLADVTDQGLDRRTPLWFYVLREAQVTAAGEHLGPVGGRIVAEVLIGLMQGDSGSYLRQDPEWTPTYGTSAGFAMVDLLRKAGVVATLP</sequence>
<dbReference type="InParanoid" id="A0A420XUT5"/>
<evidence type="ECO:0000256" key="1">
    <source>
        <dbReference type="ARBA" id="ARBA00004613"/>
    </source>
</evidence>
<proteinExistence type="predicted"/>
<dbReference type="GO" id="GO:0020037">
    <property type="term" value="F:heme binding"/>
    <property type="evidence" value="ECO:0007669"/>
    <property type="project" value="InterPro"/>
</dbReference>
<dbReference type="PANTHER" id="PTHR11475">
    <property type="entry name" value="OXIDASE/PEROXIDASE"/>
    <property type="match status" value="1"/>
</dbReference>
<dbReference type="GO" id="GO:0006979">
    <property type="term" value="P:response to oxidative stress"/>
    <property type="evidence" value="ECO:0007669"/>
    <property type="project" value="InterPro"/>
</dbReference>
<dbReference type="RefSeq" id="WP_121191643.1">
    <property type="nucleotide sequence ID" value="NZ_RBWV01000004.1"/>
</dbReference>
<dbReference type="Pfam" id="PF03098">
    <property type="entry name" value="An_peroxidase"/>
    <property type="match status" value="1"/>
</dbReference>
<dbReference type="InterPro" id="IPR019791">
    <property type="entry name" value="Haem_peroxidase_animal"/>
</dbReference>